<evidence type="ECO:0000256" key="1">
    <source>
        <dbReference type="ARBA" id="ARBA00004442"/>
    </source>
</evidence>
<reference evidence="8" key="1">
    <citation type="submission" date="2016-11" db="EMBL/GenBank/DDBJ databases">
        <authorList>
            <person name="Varghese N."/>
            <person name="Submissions S."/>
        </authorList>
    </citation>
    <scope>NUCLEOTIDE SEQUENCE [LARGE SCALE GENOMIC DNA]</scope>
    <source>
        <strain evidence="8">DSM 22623</strain>
    </source>
</reference>
<organism evidence="7 8">
    <name type="scientific">Aquimarina spongiae</name>
    <dbReference type="NCBI Taxonomy" id="570521"/>
    <lineage>
        <taxon>Bacteria</taxon>
        <taxon>Pseudomonadati</taxon>
        <taxon>Bacteroidota</taxon>
        <taxon>Flavobacteriia</taxon>
        <taxon>Flavobacteriales</taxon>
        <taxon>Flavobacteriaceae</taxon>
        <taxon>Aquimarina</taxon>
    </lineage>
</organism>
<keyword evidence="2 5" id="KW-0472">Membrane</keyword>
<proteinExistence type="predicted"/>
<evidence type="ECO:0000256" key="5">
    <source>
        <dbReference type="PROSITE-ProRule" id="PRU00473"/>
    </source>
</evidence>
<accession>A0A1M6IV06</accession>
<dbReference type="SUPFAM" id="SSF48452">
    <property type="entry name" value="TPR-like"/>
    <property type="match status" value="1"/>
</dbReference>
<dbReference type="InterPro" id="IPR050330">
    <property type="entry name" value="Bact_OuterMem_StrucFunc"/>
</dbReference>
<dbReference type="PRINTS" id="PR01021">
    <property type="entry name" value="OMPADOMAIN"/>
</dbReference>
<evidence type="ECO:0000256" key="4">
    <source>
        <dbReference type="PROSITE-ProRule" id="PRU00339"/>
    </source>
</evidence>
<dbReference type="PROSITE" id="PS51123">
    <property type="entry name" value="OMPA_2"/>
    <property type="match status" value="1"/>
</dbReference>
<name>A0A1M6IV06_9FLAO</name>
<dbReference type="InterPro" id="IPR013783">
    <property type="entry name" value="Ig-like_fold"/>
</dbReference>
<dbReference type="EMBL" id="FQYP01000008">
    <property type="protein sequence ID" value="SHJ38286.1"/>
    <property type="molecule type" value="Genomic_DNA"/>
</dbReference>
<dbReference type="AlphaFoldDB" id="A0A1M6IV06"/>
<dbReference type="SUPFAM" id="SSF49478">
    <property type="entry name" value="Cna protein B-type domain"/>
    <property type="match status" value="1"/>
</dbReference>
<dbReference type="RefSeq" id="WP_244548174.1">
    <property type="nucleotide sequence ID" value="NZ_FQYP01000008.1"/>
</dbReference>
<dbReference type="SUPFAM" id="SSF103088">
    <property type="entry name" value="OmpA-like"/>
    <property type="match status" value="1"/>
</dbReference>
<feature type="domain" description="OmpA-like" evidence="6">
    <location>
        <begin position="550"/>
        <end position="671"/>
    </location>
</feature>
<dbReference type="Gene3D" id="2.120.10.30">
    <property type="entry name" value="TolB, C-terminal domain"/>
    <property type="match status" value="1"/>
</dbReference>
<sequence>MKNCVIQSLSIFTSKKLVTIGALFLLPLLFYAQGDDKLIEKADERFDAFAYIDARAIYLDVAQKGYASQLLYQKLADSFYFTADLEESLEWYEKLISTYPEDIDPEYLFRYAQSLKSVERYVEADEMMDQFYQLTGGDKRAKSFINKRNYLDFIEMQSGKYDLFTLNINTRNSEYAPSFNHNNQVVFASSRSKETKDSKIHAWTKTPFLDLYSATIQEDQINLQKPVKLKGKINTKFHESSSSFSKDGKTVYFSRNNFTNNKLGKSRKGVVLLKIYRASLIDGKWTNIVELPFSSDNYSVSHPALSADGKKLYFASDMPGTLGQSDLYVVDILGNQKYGNPKNLGPKINTEGRETFPYISDSGRLYFASDGHVGLGGLDIFVAVPSESGFSGAFNVGRPVNSSKDDFTFVLNEETKIGYFASNRRGGKGNDDIYSFKQTEELITTCKQYIQGIVSNTATNESMPGVTLALLNATGNTITETITNSVGQYTFDIECEKQYTVHVAKDFFIPKDIPVTSDDTYEFLHDVPVPLTPEQQPELLLTSVAVNVGDDLGKILQLESIYFGLDDATITPQAEVELQKVISALQKYPELKIEVRSHTDSRSSYWYNKKLSVKRMRATTKYIITNGLINWRRVRGKAYGERRLINDCTDDVPCTEEEHQQNRRSEFIVIK</sequence>
<keyword evidence="8" id="KW-1185">Reference proteome</keyword>
<comment type="subcellular location">
    <subcellularLocation>
        <location evidence="1">Cell outer membrane</location>
    </subcellularLocation>
</comment>
<dbReference type="PANTHER" id="PTHR30329">
    <property type="entry name" value="STATOR ELEMENT OF FLAGELLAR MOTOR COMPLEX"/>
    <property type="match status" value="1"/>
</dbReference>
<dbReference type="PANTHER" id="PTHR30329:SF21">
    <property type="entry name" value="LIPOPROTEIN YIAD-RELATED"/>
    <property type="match status" value="1"/>
</dbReference>
<dbReference type="InterPro" id="IPR036737">
    <property type="entry name" value="OmpA-like_sf"/>
</dbReference>
<dbReference type="InterPro" id="IPR006665">
    <property type="entry name" value="OmpA-like"/>
</dbReference>
<dbReference type="Pfam" id="PF07676">
    <property type="entry name" value="PD40"/>
    <property type="match status" value="3"/>
</dbReference>
<dbReference type="InterPro" id="IPR006664">
    <property type="entry name" value="OMP_bac"/>
</dbReference>
<gene>
    <name evidence="7" type="ORF">SAMN04488508_10884</name>
</gene>
<dbReference type="CDD" id="cd07185">
    <property type="entry name" value="OmpA_C-like"/>
    <property type="match status" value="1"/>
</dbReference>
<dbReference type="GO" id="GO:0009279">
    <property type="term" value="C:cell outer membrane"/>
    <property type="evidence" value="ECO:0007669"/>
    <property type="project" value="UniProtKB-SubCell"/>
</dbReference>
<dbReference type="InterPro" id="IPR019734">
    <property type="entry name" value="TPR_rpt"/>
</dbReference>
<evidence type="ECO:0000256" key="2">
    <source>
        <dbReference type="ARBA" id="ARBA00023136"/>
    </source>
</evidence>
<dbReference type="SUPFAM" id="SSF82171">
    <property type="entry name" value="DPP6 N-terminal domain-like"/>
    <property type="match status" value="1"/>
</dbReference>
<dbReference type="Gene3D" id="3.30.1330.60">
    <property type="entry name" value="OmpA-like domain"/>
    <property type="match status" value="1"/>
</dbReference>
<evidence type="ECO:0000313" key="7">
    <source>
        <dbReference type="EMBL" id="SHJ38286.1"/>
    </source>
</evidence>
<keyword evidence="4" id="KW-0802">TPR repeat</keyword>
<dbReference type="Gene3D" id="2.60.40.10">
    <property type="entry name" value="Immunoglobulins"/>
    <property type="match status" value="1"/>
</dbReference>
<dbReference type="STRING" id="570521.SAMN04488508_10884"/>
<dbReference type="InterPro" id="IPR011042">
    <property type="entry name" value="6-blade_b-propeller_TolB-like"/>
</dbReference>
<evidence type="ECO:0000256" key="3">
    <source>
        <dbReference type="ARBA" id="ARBA00023237"/>
    </source>
</evidence>
<protein>
    <submittedName>
        <fullName evidence="7">WD40-like Beta Propeller Repeat</fullName>
    </submittedName>
</protein>
<dbReference type="InterPro" id="IPR011659">
    <property type="entry name" value="WD40"/>
</dbReference>
<evidence type="ECO:0000313" key="8">
    <source>
        <dbReference type="Proteomes" id="UP000184432"/>
    </source>
</evidence>
<dbReference type="Proteomes" id="UP000184432">
    <property type="component" value="Unassembled WGS sequence"/>
</dbReference>
<dbReference type="InterPro" id="IPR011990">
    <property type="entry name" value="TPR-like_helical_dom_sf"/>
</dbReference>
<dbReference type="PROSITE" id="PS50005">
    <property type="entry name" value="TPR"/>
    <property type="match status" value="1"/>
</dbReference>
<feature type="repeat" description="TPR" evidence="4">
    <location>
        <begin position="69"/>
        <end position="102"/>
    </location>
</feature>
<dbReference type="Pfam" id="PF00691">
    <property type="entry name" value="OmpA"/>
    <property type="match status" value="1"/>
</dbReference>
<dbReference type="Gene3D" id="1.25.40.10">
    <property type="entry name" value="Tetratricopeptide repeat domain"/>
    <property type="match status" value="1"/>
</dbReference>
<evidence type="ECO:0000259" key="6">
    <source>
        <dbReference type="PROSITE" id="PS51123"/>
    </source>
</evidence>
<keyword evidence="3" id="KW-0998">Cell outer membrane</keyword>